<keyword evidence="3" id="KW-0378">Hydrolase</keyword>
<evidence type="ECO:0000256" key="1">
    <source>
        <dbReference type="ARBA" id="ARBA00022670"/>
    </source>
</evidence>
<dbReference type="InterPro" id="IPR024079">
    <property type="entry name" value="MetalloPept_cat_dom_sf"/>
</dbReference>
<evidence type="ECO:0000256" key="3">
    <source>
        <dbReference type="ARBA" id="ARBA00022801"/>
    </source>
</evidence>
<dbReference type="Gene3D" id="2.60.40.10">
    <property type="entry name" value="Immunoglobulins"/>
    <property type="match status" value="2"/>
</dbReference>
<evidence type="ECO:0000313" key="6">
    <source>
        <dbReference type="Proteomes" id="UP001597532"/>
    </source>
</evidence>
<dbReference type="Proteomes" id="UP001597532">
    <property type="component" value="Unassembled WGS sequence"/>
</dbReference>
<dbReference type="SUPFAM" id="SSF49785">
    <property type="entry name" value="Galactose-binding domain-like"/>
    <property type="match status" value="1"/>
</dbReference>
<dbReference type="Gene3D" id="2.60.120.260">
    <property type="entry name" value="Galactose-binding domain-like"/>
    <property type="match status" value="1"/>
</dbReference>
<dbReference type="Gene3D" id="3.40.390.10">
    <property type="entry name" value="Collagenase (Catalytic Domain)"/>
    <property type="match status" value="1"/>
</dbReference>
<dbReference type="Pfam" id="PF13583">
    <property type="entry name" value="Reprolysin_4"/>
    <property type="match status" value="1"/>
</dbReference>
<dbReference type="InterPro" id="IPR013783">
    <property type="entry name" value="Ig-like_fold"/>
</dbReference>
<keyword evidence="1" id="KW-0645">Protease</keyword>
<reference evidence="6" key="1">
    <citation type="journal article" date="2019" name="Int. J. Syst. Evol. Microbiol.">
        <title>The Global Catalogue of Microorganisms (GCM) 10K type strain sequencing project: providing services to taxonomists for standard genome sequencing and annotation.</title>
        <authorList>
            <consortium name="The Broad Institute Genomics Platform"/>
            <consortium name="The Broad Institute Genome Sequencing Center for Infectious Disease"/>
            <person name="Wu L."/>
            <person name="Ma J."/>
        </authorList>
    </citation>
    <scope>NUCLEOTIDE SEQUENCE [LARGE SCALE GENOMIC DNA]</scope>
    <source>
        <strain evidence="6">KCTC 52924</strain>
    </source>
</reference>
<dbReference type="PROSITE" id="PS51829">
    <property type="entry name" value="P_HOMO_B"/>
    <property type="match status" value="1"/>
</dbReference>
<dbReference type="NCBIfam" id="TIGR04183">
    <property type="entry name" value="Por_Secre_tail"/>
    <property type="match status" value="1"/>
</dbReference>
<dbReference type="InterPro" id="IPR002884">
    <property type="entry name" value="P_dom"/>
</dbReference>
<evidence type="ECO:0000313" key="5">
    <source>
        <dbReference type="EMBL" id="MFD2788601.1"/>
    </source>
</evidence>
<protein>
    <submittedName>
        <fullName evidence="5">Reprolysin-like metallopeptidase</fullName>
    </submittedName>
</protein>
<organism evidence="5 6">
    <name type="scientific">Arenibacter antarcticus</name>
    <dbReference type="NCBI Taxonomy" id="2040469"/>
    <lineage>
        <taxon>Bacteria</taxon>
        <taxon>Pseudomonadati</taxon>
        <taxon>Bacteroidota</taxon>
        <taxon>Flavobacteriia</taxon>
        <taxon>Flavobacteriales</taxon>
        <taxon>Flavobacteriaceae</taxon>
        <taxon>Arenibacter</taxon>
    </lineage>
</organism>
<dbReference type="InterPro" id="IPR026444">
    <property type="entry name" value="Secre_tail"/>
</dbReference>
<comment type="caution">
    <text evidence="5">The sequence shown here is derived from an EMBL/GenBank/DDBJ whole genome shotgun (WGS) entry which is preliminary data.</text>
</comment>
<dbReference type="Pfam" id="PF18962">
    <property type="entry name" value="Por_Secre_tail"/>
    <property type="match status" value="1"/>
</dbReference>
<feature type="domain" description="P/Homo B" evidence="4">
    <location>
        <begin position="817"/>
        <end position="986"/>
    </location>
</feature>
<evidence type="ECO:0000256" key="2">
    <source>
        <dbReference type="ARBA" id="ARBA00022729"/>
    </source>
</evidence>
<sequence>MVVKLRLVLSISIFFLSYYGAAQSSYWEKRDSYSRTSQKHLSQLEIKKAKIFTLDTSVFRNEIKASTSKKVKKVLVFPDEDGNLIPFQIEESAVLSPALSQKYPEIKSYVGLSLDKKGDRIRFSVSHKGIQSMIVHANGKSATFMQKSSQSNNEYIVYNRGDTYMMDTNFICETKSALETGKGISTNKLVDGQVLRKYRIAISATGEYTAFHGGTVLDALAAINATITRINEVFERDLAISLEIVTDTDKVIYTNKNSDPYGINLNTEVQSTLNTIIGPTNYDLGHLFHKDQNGGNAGFIGSVCIDSRKGSAYSSAITPQGDVFDMDFVAHELGHQFGANHTWSFESEGTLIQAEPGSGSTIMGYAGISGNNNVTLSGDDYFHYFSILQISEYAKTTSCSQEIAIINNPPQIIPTNGHTIPKTTAFVLTGNATDVDVDDILTYNWEQVNDGVVTQTSFGPTNLSGANFRSLQPSVKSSRYFPKLSSIVSGNLTQTNPTTNSTWETVSDVERDLDFALTVRDNSSGGGQVDSDLIKVRVTNQAGPFLITSQASTETYIAGTRQEVIWDVANTDQQPVNEQKVDIYFSANGGASFPIQLAEGVPNDGRHEILIPSFATPTARIMVRAHNNIFLAVNTTNFIIAESEIVLDFPKLQYEVCQGNDLSTPFTYTTFDGFSEEATFSVTGIPPGLGVDFSPLSTAVNDTLVDITFSNTNAANPGLYPITITATTISHTKSIVIDLNILDTNFTDVVLQLPANGATDTGIGTKLEWESNPNYSAFEVEIAEDPGFTTIIETNNTIFNTYLTNSLTEGETYYWRVKPINSCGEGTFSPPFSFSTIDLDCYTKIASGLPMTISSSGTSTTTSTITVLNDLPIADINVNLDLTHSFLADLEISLISPSGTRVTLVSNSCGGNQNILANFDDDADSFICGTVPAIQGSVKPLGSLSVFNGESTFGDWILEIKDIATSDGGALKAFSMDICVEGVLRIDNDKDGVFDDGDDLCLGTPPGTLVNLNGCPVYIFPTDNFEVEINSESCRGKNDGSLRINAAMNLTYQISVVGMGVTISTDFTNFHFEQNLSAGIYTICIVGTDEDKTYEEYCFEAIVNEPPPLTVTSKLTPDGKQAILTLEGSNEYQIELNGILTTSTSPNVMLDLKKGVNHLKVYTNIPCQGVFEDQFLLLYKPQASPNPFKEEVNISLEQITESVDVETYTFTGQYIGRKTYQPNKDGFTIDFSGLPSGIYILKVKGATVNSTIRVIKK</sequence>
<keyword evidence="2" id="KW-0732">Signal</keyword>
<dbReference type="EMBL" id="JBHUOK010000004">
    <property type="protein sequence ID" value="MFD2788601.1"/>
    <property type="molecule type" value="Genomic_DNA"/>
</dbReference>
<proteinExistence type="predicted"/>
<dbReference type="InterPro" id="IPR008979">
    <property type="entry name" value="Galactose-bd-like_sf"/>
</dbReference>
<dbReference type="RefSeq" id="WP_251806990.1">
    <property type="nucleotide sequence ID" value="NZ_CP166679.1"/>
</dbReference>
<evidence type="ECO:0000259" key="4">
    <source>
        <dbReference type="PROSITE" id="PS51829"/>
    </source>
</evidence>
<dbReference type="Pfam" id="PF01483">
    <property type="entry name" value="P_proprotein"/>
    <property type="match status" value="1"/>
</dbReference>
<keyword evidence="6" id="KW-1185">Reference proteome</keyword>
<name>A0ABW5VC91_9FLAO</name>
<dbReference type="SUPFAM" id="SSF55486">
    <property type="entry name" value="Metalloproteases ('zincins'), catalytic domain"/>
    <property type="match status" value="1"/>
</dbReference>
<dbReference type="InterPro" id="IPR036116">
    <property type="entry name" value="FN3_sf"/>
</dbReference>
<accession>A0ABW5VC91</accession>
<dbReference type="SUPFAM" id="SSF49265">
    <property type="entry name" value="Fibronectin type III"/>
    <property type="match status" value="1"/>
</dbReference>
<gene>
    <name evidence="5" type="ORF">ACFS1K_02380</name>
</gene>